<comment type="subcellular location">
    <subcellularLocation>
        <location evidence="1">Cytoplasm</location>
    </subcellularLocation>
</comment>
<dbReference type="SUPFAM" id="SSF51735">
    <property type="entry name" value="NAD(P)-binding Rossmann-fold domains"/>
    <property type="match status" value="1"/>
</dbReference>
<reference evidence="6" key="1">
    <citation type="journal article" date="2019" name="Int. J. Syst. Evol. Microbiol.">
        <title>The Global Catalogue of Microorganisms (GCM) 10K type strain sequencing project: providing services to taxonomists for standard genome sequencing and annotation.</title>
        <authorList>
            <consortium name="The Broad Institute Genomics Platform"/>
            <consortium name="The Broad Institute Genome Sequencing Center for Infectious Disease"/>
            <person name="Wu L."/>
            <person name="Ma J."/>
        </authorList>
    </citation>
    <scope>NUCLEOTIDE SEQUENCE [LARGE SCALE GENOMIC DNA]</scope>
    <source>
        <strain evidence="6">TISTR 2466</strain>
    </source>
</reference>
<keyword evidence="3" id="KW-0521">NADP</keyword>
<evidence type="ECO:0000256" key="2">
    <source>
        <dbReference type="ARBA" id="ARBA00022490"/>
    </source>
</evidence>
<comment type="caution">
    <text evidence="5">The sequence shown here is derived from an EMBL/GenBank/DDBJ whole genome shotgun (WGS) entry which is preliminary data.</text>
</comment>
<dbReference type="PRINTS" id="PR00081">
    <property type="entry name" value="GDHRDH"/>
</dbReference>
<keyword evidence="6" id="KW-1185">Reference proteome</keyword>
<evidence type="ECO:0000256" key="1">
    <source>
        <dbReference type="ARBA" id="ARBA00004496"/>
    </source>
</evidence>
<sequence>MVNVAVVTGASKGLGFETANLFCSHGLDVIGLSRSRNEAMRKLNAKYGRSFHYLSLDLTHESAVERAMIDVCTEIIGRVPGKVYVVNNAGTVEPIERLGHLDNQAIRKSVHLNVLAPLLINNMLLKQLAHRAMDVSIMNVTSGAAERPIYGWSIYGATKAAINLHTKAAGLEQNQINSRHCMAAFSLGIMNTDMQGTIRQSSPDAFAEIETFKSFKSEDKLRQPGEVAHALVNLMLNGQVENGCIYDVDDLIP</sequence>
<evidence type="ECO:0000256" key="4">
    <source>
        <dbReference type="ARBA" id="ARBA00023002"/>
    </source>
</evidence>
<evidence type="ECO:0000256" key="3">
    <source>
        <dbReference type="ARBA" id="ARBA00022857"/>
    </source>
</evidence>
<dbReference type="InterPro" id="IPR036291">
    <property type="entry name" value="NAD(P)-bd_dom_sf"/>
</dbReference>
<organism evidence="5 6">
    <name type="scientific">Sporolactobacillus shoreicorticis</name>
    <dbReference type="NCBI Taxonomy" id="1923877"/>
    <lineage>
        <taxon>Bacteria</taxon>
        <taxon>Bacillati</taxon>
        <taxon>Bacillota</taxon>
        <taxon>Bacilli</taxon>
        <taxon>Bacillales</taxon>
        <taxon>Sporolactobacillaceae</taxon>
        <taxon>Sporolactobacillus</taxon>
    </lineage>
</organism>
<proteinExistence type="predicted"/>
<evidence type="ECO:0000313" key="5">
    <source>
        <dbReference type="EMBL" id="MFD2694039.1"/>
    </source>
</evidence>
<protein>
    <submittedName>
        <fullName evidence="5">SDR family NAD(P)-dependent oxidoreductase</fullName>
    </submittedName>
</protein>
<dbReference type="InterPro" id="IPR051721">
    <property type="entry name" value="Biopterin_syn/organic_redct"/>
</dbReference>
<gene>
    <name evidence="5" type="ORF">ACFSUE_10420</name>
</gene>
<keyword evidence="4" id="KW-0560">Oxidoreductase</keyword>
<dbReference type="Pfam" id="PF00106">
    <property type="entry name" value="adh_short"/>
    <property type="match status" value="1"/>
</dbReference>
<dbReference type="Gene3D" id="3.40.50.720">
    <property type="entry name" value="NAD(P)-binding Rossmann-like Domain"/>
    <property type="match status" value="1"/>
</dbReference>
<name>A0ABW5S3Z1_9BACL</name>
<accession>A0ABW5S3Z1</accession>
<dbReference type="PANTHER" id="PTHR44085:SF2">
    <property type="entry name" value="SEPIAPTERIN REDUCTASE"/>
    <property type="match status" value="1"/>
</dbReference>
<keyword evidence="2" id="KW-0963">Cytoplasm</keyword>
<dbReference type="RefSeq" id="WP_253064369.1">
    <property type="nucleotide sequence ID" value="NZ_JAMXWM010000029.1"/>
</dbReference>
<dbReference type="EMBL" id="JBHUMQ010000025">
    <property type="protein sequence ID" value="MFD2694039.1"/>
    <property type="molecule type" value="Genomic_DNA"/>
</dbReference>
<dbReference type="PANTHER" id="PTHR44085">
    <property type="entry name" value="SEPIAPTERIN REDUCTASE"/>
    <property type="match status" value="1"/>
</dbReference>
<evidence type="ECO:0000313" key="6">
    <source>
        <dbReference type="Proteomes" id="UP001597399"/>
    </source>
</evidence>
<dbReference type="Proteomes" id="UP001597399">
    <property type="component" value="Unassembled WGS sequence"/>
</dbReference>
<dbReference type="InterPro" id="IPR002347">
    <property type="entry name" value="SDR_fam"/>
</dbReference>